<evidence type="ECO:0000313" key="6">
    <source>
        <dbReference type="EMBL" id="KAH3684701.1"/>
    </source>
</evidence>
<dbReference type="Pfam" id="PF03856">
    <property type="entry name" value="SUN"/>
    <property type="match status" value="1"/>
</dbReference>
<name>A0A9P8Q627_WICPI</name>
<dbReference type="PANTHER" id="PTHR31316:SF2">
    <property type="entry name" value="BETA-GLUCOSIDASE-LIKE PROTEIN NCA3, MITOCHONDRIAL-RELATED"/>
    <property type="match status" value="1"/>
</dbReference>
<comment type="subcellular location">
    <subcellularLocation>
        <location evidence="1">Mitochondrion</location>
    </subcellularLocation>
</comment>
<keyword evidence="3" id="KW-0496">Mitochondrion</keyword>
<dbReference type="PANTHER" id="PTHR31316">
    <property type="entry name" value="BETA-GLUCOSIDASE-LIKE PROTEIN NCA3, MITOCHONDRIAL-RELATED"/>
    <property type="match status" value="1"/>
</dbReference>
<evidence type="ECO:0000256" key="5">
    <source>
        <dbReference type="SAM" id="SignalP"/>
    </source>
</evidence>
<feature type="signal peptide" evidence="5">
    <location>
        <begin position="1"/>
        <end position="17"/>
    </location>
</feature>
<comment type="similarity">
    <text evidence="2">Belongs to the SUN family.</text>
</comment>
<comment type="caution">
    <text evidence="6">The sequence shown here is derived from an EMBL/GenBank/DDBJ whole genome shotgun (WGS) entry which is preliminary data.</text>
</comment>
<feature type="region of interest" description="Disordered" evidence="4">
    <location>
        <begin position="50"/>
        <end position="145"/>
    </location>
</feature>
<evidence type="ECO:0000256" key="4">
    <source>
        <dbReference type="SAM" id="MobiDB-lite"/>
    </source>
</evidence>
<reference evidence="6" key="2">
    <citation type="submission" date="2021-01" db="EMBL/GenBank/DDBJ databases">
        <authorList>
            <person name="Schikora-Tamarit M.A."/>
        </authorList>
    </citation>
    <scope>NUCLEOTIDE SEQUENCE</scope>
    <source>
        <strain evidence="6">CBS2887</strain>
    </source>
</reference>
<dbReference type="Proteomes" id="UP000774326">
    <property type="component" value="Unassembled WGS sequence"/>
</dbReference>
<accession>A0A9P8Q627</accession>
<gene>
    <name evidence="6" type="ORF">WICPIJ_004336</name>
</gene>
<sequence length="397" mass="41335">MKISSITTLAFAASALAAPVHFHHHHKRDVVYVTETKIAYVDGEGNPVATTTTTSQQAATTSQEAATTTQKAATTSQEAATTSQEAATTTQKAATTSKETATTSEQTTAAAATTTAASSSGSSSGGINGDLSDFSDPSEEFQDGTIKCSDFPSGQGVIGLDWLDFGGWASIMNENGDTSTSCQDGYYCSYACQAGMSKTQWPSSQPASGISVGGLLCKDGYLYKSNSDKNTLCEWGQDSSDAVNQVSESISLCRTDYPGSENMVVPTVVEAGSSKPMSVVKEDGYYTWKGGKTSAQYYVNNAGVSYEDGCIWGTDGSGIGNWAPVVLGSGYTDGVTYLSIIPNPNNKTPPNYNVKIVATDGSTAQGNCYYENGVYNGAGTDGCTVAVSSGKANFVFY</sequence>
<evidence type="ECO:0000313" key="7">
    <source>
        <dbReference type="Proteomes" id="UP000774326"/>
    </source>
</evidence>
<protein>
    <submittedName>
        <fullName evidence="6">Uncharacterized protein</fullName>
    </submittedName>
</protein>
<dbReference type="GO" id="GO:0031505">
    <property type="term" value="P:fungal-type cell wall organization"/>
    <property type="evidence" value="ECO:0007669"/>
    <property type="project" value="TreeGrafter"/>
</dbReference>
<reference evidence="6" key="1">
    <citation type="journal article" date="2021" name="Open Biol.">
        <title>Shared evolutionary footprints suggest mitochondrial oxidative damage underlies multiple complex I losses in fungi.</title>
        <authorList>
            <person name="Schikora-Tamarit M.A."/>
            <person name="Marcet-Houben M."/>
            <person name="Nosek J."/>
            <person name="Gabaldon T."/>
        </authorList>
    </citation>
    <scope>NUCLEOTIDE SEQUENCE</scope>
    <source>
        <strain evidence="6">CBS2887</strain>
    </source>
</reference>
<dbReference type="EMBL" id="JAEUBG010002357">
    <property type="protein sequence ID" value="KAH3684701.1"/>
    <property type="molecule type" value="Genomic_DNA"/>
</dbReference>
<dbReference type="AlphaFoldDB" id="A0A9P8Q627"/>
<evidence type="ECO:0000256" key="3">
    <source>
        <dbReference type="ARBA" id="ARBA00023128"/>
    </source>
</evidence>
<evidence type="ECO:0000256" key="2">
    <source>
        <dbReference type="ARBA" id="ARBA00010579"/>
    </source>
</evidence>
<proteinExistence type="inferred from homology"/>
<dbReference type="OrthoDB" id="5339822at2759"/>
<dbReference type="GO" id="GO:0009277">
    <property type="term" value="C:fungal-type cell wall"/>
    <property type="evidence" value="ECO:0007669"/>
    <property type="project" value="TreeGrafter"/>
</dbReference>
<keyword evidence="7" id="KW-1185">Reference proteome</keyword>
<dbReference type="GO" id="GO:0005739">
    <property type="term" value="C:mitochondrion"/>
    <property type="evidence" value="ECO:0007669"/>
    <property type="project" value="UniProtKB-SubCell"/>
</dbReference>
<dbReference type="InterPro" id="IPR005556">
    <property type="entry name" value="SUN"/>
</dbReference>
<organism evidence="6 7">
    <name type="scientific">Wickerhamomyces pijperi</name>
    <name type="common">Yeast</name>
    <name type="synonym">Pichia pijperi</name>
    <dbReference type="NCBI Taxonomy" id="599730"/>
    <lineage>
        <taxon>Eukaryota</taxon>
        <taxon>Fungi</taxon>
        <taxon>Dikarya</taxon>
        <taxon>Ascomycota</taxon>
        <taxon>Saccharomycotina</taxon>
        <taxon>Saccharomycetes</taxon>
        <taxon>Phaffomycetales</taxon>
        <taxon>Wickerhamomycetaceae</taxon>
        <taxon>Wickerhamomyces</taxon>
    </lineage>
</organism>
<evidence type="ECO:0000256" key="1">
    <source>
        <dbReference type="ARBA" id="ARBA00004173"/>
    </source>
</evidence>
<feature type="chain" id="PRO_5040290008" evidence="5">
    <location>
        <begin position="18"/>
        <end position="397"/>
    </location>
</feature>
<keyword evidence="5" id="KW-0732">Signal</keyword>
<dbReference type="InterPro" id="IPR051526">
    <property type="entry name" value="Beta-Glucosidase_SUN"/>
</dbReference>
<feature type="compositionally biased region" description="Low complexity" evidence="4">
    <location>
        <begin position="50"/>
        <end position="120"/>
    </location>
</feature>
<dbReference type="GO" id="GO:0009986">
    <property type="term" value="C:cell surface"/>
    <property type="evidence" value="ECO:0007669"/>
    <property type="project" value="TreeGrafter"/>
</dbReference>